<protein>
    <submittedName>
        <fullName evidence="1">Type VI secretion system protein ImpM</fullName>
    </submittedName>
</protein>
<dbReference type="RefSeq" id="WP_166642337.1">
    <property type="nucleotide sequence ID" value="NZ_SNZP01000024.1"/>
</dbReference>
<comment type="caution">
    <text evidence="1">The sequence shown here is derived from an EMBL/GenBank/DDBJ whole genome shotgun (WGS) entry which is preliminary data.</text>
</comment>
<gene>
    <name evidence="1" type="ORF">DFP86_1248</name>
</gene>
<sequence length="337" mass="37206">MTINFKRAAGTAQDCCIIGKLPQRGDFIRVNATHPGAVYLDGLIADSLKMLDGDGEAGAVYRSIGHSSVLLRYRDALFLGGIQPSHDQAGRNYPLVAGMFMPVGEAPEPLGHLLLARELFFHGLREQLVSAYANSVEMLACRQFLEQQALLNASFSADLHLARQLLDRHLQQCRVGELNQMLSAAGLGALDSLLLGFAFQQQLLRKFASSLPSPLFLLPLPDSDGEDMLYAAMWLSLYQTATGREPSHSEQFFLLRQQGRRCLALVPGRLTEQHVQMCWGRKPGAGVVFDASEETAPWRADKQYAESAYVLGRRLCDTDVSIAEVRDVLRNVVQSMD</sequence>
<dbReference type="InterPro" id="IPR017748">
    <property type="entry name" value="TagF"/>
</dbReference>
<dbReference type="Pfam" id="PF09867">
    <property type="entry name" value="TagF_N"/>
    <property type="match status" value="1"/>
</dbReference>
<organism evidence="1 2">
    <name type="scientific">Paludibacterium purpuratum</name>
    <dbReference type="NCBI Taxonomy" id="1144873"/>
    <lineage>
        <taxon>Bacteria</taxon>
        <taxon>Pseudomonadati</taxon>
        <taxon>Pseudomonadota</taxon>
        <taxon>Betaproteobacteria</taxon>
        <taxon>Neisseriales</taxon>
        <taxon>Chromobacteriaceae</taxon>
        <taxon>Paludibacterium</taxon>
    </lineage>
</organism>
<dbReference type="EMBL" id="SNZP01000024">
    <property type="protein sequence ID" value="TDR70278.1"/>
    <property type="molecule type" value="Genomic_DNA"/>
</dbReference>
<dbReference type="Gene3D" id="3.40.1730.10">
    <property type="entry name" value="pa0076 domain"/>
    <property type="match status" value="1"/>
</dbReference>
<keyword evidence="2" id="KW-1185">Reference proteome</keyword>
<evidence type="ECO:0000313" key="2">
    <source>
        <dbReference type="Proteomes" id="UP000295611"/>
    </source>
</evidence>
<dbReference type="NCBIfam" id="TIGR03373">
    <property type="entry name" value="VI_minor_4"/>
    <property type="match status" value="1"/>
</dbReference>
<reference evidence="1 2" key="1">
    <citation type="submission" date="2019-03" db="EMBL/GenBank/DDBJ databases">
        <title>Genomic Encyclopedia of Type Strains, Phase III (KMG-III): the genomes of soil and plant-associated and newly described type strains.</title>
        <authorList>
            <person name="Whitman W."/>
        </authorList>
    </citation>
    <scope>NUCLEOTIDE SEQUENCE [LARGE SCALE GENOMIC DNA]</scope>
    <source>
        <strain evidence="1 2">CECT 8976</strain>
    </source>
</reference>
<proteinExistence type="predicted"/>
<evidence type="ECO:0000313" key="1">
    <source>
        <dbReference type="EMBL" id="TDR70278.1"/>
    </source>
</evidence>
<accession>A0A4R7ATY8</accession>
<dbReference type="InterPro" id="IPR038225">
    <property type="entry name" value="TagF_sf"/>
</dbReference>
<name>A0A4R7ATY8_9NEIS</name>
<dbReference type="AlphaFoldDB" id="A0A4R7ATY8"/>
<dbReference type="Proteomes" id="UP000295611">
    <property type="component" value="Unassembled WGS sequence"/>
</dbReference>